<dbReference type="STRING" id="7395.A0A1A9VG91"/>
<evidence type="ECO:0000313" key="2">
    <source>
        <dbReference type="Proteomes" id="UP000078200"/>
    </source>
</evidence>
<dbReference type="InterPro" id="IPR012677">
    <property type="entry name" value="Nucleotide-bd_a/b_plait_sf"/>
</dbReference>
<accession>A0A1A9VG91</accession>
<evidence type="ECO:0000313" key="1">
    <source>
        <dbReference type="EnsemblMetazoa" id="GAUT036236-PA"/>
    </source>
</evidence>
<keyword evidence="2" id="KW-1185">Reference proteome</keyword>
<protein>
    <recommendedName>
        <fullName evidence="3">RRM domain-containing protein</fullName>
    </recommendedName>
</protein>
<sequence length="180" mass="19839">MCVHACQPPPPTNHPACLPLSLLTSPKSISSKYHQQSSPTTTTTNNNYNNNLIIINYYYYYYYYYLGLISPPTNFVQFKEPPLLGPGAAFPPFATPEFHPTTPENWKGATIHPTGLMKEPAVVPGRNAPVAFTAQGQTQGAVMMVYGLDHDTSNTDKLFNLVCLYGNVARFITDPPVAII</sequence>
<organism evidence="1 2">
    <name type="scientific">Glossina austeni</name>
    <name type="common">Savannah tsetse fly</name>
    <dbReference type="NCBI Taxonomy" id="7395"/>
    <lineage>
        <taxon>Eukaryota</taxon>
        <taxon>Metazoa</taxon>
        <taxon>Ecdysozoa</taxon>
        <taxon>Arthropoda</taxon>
        <taxon>Hexapoda</taxon>
        <taxon>Insecta</taxon>
        <taxon>Pterygota</taxon>
        <taxon>Neoptera</taxon>
        <taxon>Endopterygota</taxon>
        <taxon>Diptera</taxon>
        <taxon>Brachycera</taxon>
        <taxon>Muscomorpha</taxon>
        <taxon>Hippoboscoidea</taxon>
        <taxon>Glossinidae</taxon>
        <taxon>Glossina</taxon>
    </lineage>
</organism>
<dbReference type="AlphaFoldDB" id="A0A1A9VG91"/>
<evidence type="ECO:0008006" key="3">
    <source>
        <dbReference type="Google" id="ProtNLM"/>
    </source>
</evidence>
<dbReference type="VEuPathDB" id="VectorBase:GAUT036236"/>
<name>A0A1A9VG91_GLOAU</name>
<dbReference type="EnsemblMetazoa" id="GAUT036236-RA">
    <property type="protein sequence ID" value="GAUT036236-PA"/>
    <property type="gene ID" value="GAUT036236"/>
</dbReference>
<dbReference type="Proteomes" id="UP000078200">
    <property type="component" value="Unassembled WGS sequence"/>
</dbReference>
<proteinExistence type="predicted"/>
<dbReference type="Gene3D" id="3.30.70.330">
    <property type="match status" value="1"/>
</dbReference>
<reference evidence="1" key="1">
    <citation type="submission" date="2020-05" db="UniProtKB">
        <authorList>
            <consortium name="EnsemblMetazoa"/>
        </authorList>
    </citation>
    <scope>IDENTIFICATION</scope>
    <source>
        <strain evidence="1">TTRI</strain>
    </source>
</reference>
<dbReference type="Pfam" id="PF13893">
    <property type="entry name" value="RRM_5"/>
    <property type="match status" value="1"/>
</dbReference>